<dbReference type="RefSeq" id="WP_193490684.1">
    <property type="nucleotide sequence ID" value="NZ_BAAAMC010000019.1"/>
</dbReference>
<sequence>MKIDVADREQAFQRYLEKTVNLFAKIEDDGEVPWFKDPEKIADLGITATDPTEIRRELFMRRYERKGSRRAA</sequence>
<keyword evidence="2" id="KW-1185">Reference proteome</keyword>
<evidence type="ECO:0000313" key="1">
    <source>
        <dbReference type="EMBL" id="GFG60643.1"/>
    </source>
</evidence>
<comment type="caution">
    <text evidence="1">The sequence shown here is derived from an EMBL/GenBank/DDBJ whole genome shotgun (WGS) entry which is preliminary data.</text>
</comment>
<name>A0A7I9WSR1_9MYCO</name>
<accession>A0A7I9WSR1</accession>
<dbReference type="Proteomes" id="UP000465241">
    <property type="component" value="Unassembled WGS sequence"/>
</dbReference>
<proteinExistence type="predicted"/>
<organism evidence="1 2">
    <name type="scientific">Mycolicibacterium murale</name>
    <dbReference type="NCBI Taxonomy" id="182220"/>
    <lineage>
        <taxon>Bacteria</taxon>
        <taxon>Bacillati</taxon>
        <taxon>Actinomycetota</taxon>
        <taxon>Actinomycetes</taxon>
        <taxon>Mycobacteriales</taxon>
        <taxon>Mycobacteriaceae</taxon>
        <taxon>Mycolicibacterium</taxon>
    </lineage>
</organism>
<gene>
    <name evidence="1" type="ORF">MMUR_47790</name>
</gene>
<protein>
    <submittedName>
        <fullName evidence="1">Uncharacterized protein</fullName>
    </submittedName>
</protein>
<evidence type="ECO:0000313" key="2">
    <source>
        <dbReference type="Proteomes" id="UP000465241"/>
    </source>
</evidence>
<reference evidence="1 2" key="1">
    <citation type="journal article" date="2019" name="Emerg. Microbes Infect.">
        <title>Comprehensive subspecies identification of 175 nontuberculous mycobacteria species based on 7547 genomic profiles.</title>
        <authorList>
            <person name="Matsumoto Y."/>
            <person name="Kinjo T."/>
            <person name="Motooka D."/>
            <person name="Nabeya D."/>
            <person name="Jung N."/>
            <person name="Uechi K."/>
            <person name="Horii T."/>
            <person name="Iida T."/>
            <person name="Fujita J."/>
            <person name="Nakamura S."/>
        </authorList>
    </citation>
    <scope>NUCLEOTIDE SEQUENCE [LARGE SCALE GENOMIC DNA]</scope>
    <source>
        <strain evidence="1 2">JCM 13392</strain>
    </source>
</reference>
<dbReference type="EMBL" id="BLKT01000003">
    <property type="protein sequence ID" value="GFG60643.1"/>
    <property type="molecule type" value="Genomic_DNA"/>
</dbReference>
<dbReference type="AlphaFoldDB" id="A0A7I9WSR1"/>